<reference evidence="2" key="1">
    <citation type="submission" date="2022-10" db="EMBL/GenBank/DDBJ databases">
        <authorList>
            <person name="Koch H."/>
        </authorList>
    </citation>
    <scope>NUCLEOTIDE SEQUENCE</scope>
    <source>
        <strain evidence="2">DNF</strain>
    </source>
</reference>
<dbReference type="PANTHER" id="PTHR34606:SF15">
    <property type="entry name" value="BON DOMAIN-CONTAINING PROTEIN"/>
    <property type="match status" value="1"/>
</dbReference>
<feature type="domain" description="BON" evidence="1">
    <location>
        <begin position="113"/>
        <end position="182"/>
    </location>
</feature>
<dbReference type="Gene3D" id="3.30.1340.30">
    <property type="match status" value="3"/>
</dbReference>
<evidence type="ECO:0000313" key="2">
    <source>
        <dbReference type="EMBL" id="CAI4032480.1"/>
    </source>
</evidence>
<keyword evidence="3" id="KW-1185">Reference proteome</keyword>
<dbReference type="Proteomes" id="UP001179121">
    <property type="component" value="Chromosome"/>
</dbReference>
<protein>
    <recommendedName>
        <fullName evidence="1">BON domain-containing protein</fullName>
    </recommendedName>
</protein>
<feature type="domain" description="BON" evidence="1">
    <location>
        <begin position="190"/>
        <end position="258"/>
    </location>
</feature>
<dbReference type="PROSITE" id="PS50914">
    <property type="entry name" value="BON"/>
    <property type="match status" value="3"/>
</dbReference>
<accession>A0AA86N0T3</accession>
<evidence type="ECO:0000313" key="3">
    <source>
        <dbReference type="Proteomes" id="UP001179121"/>
    </source>
</evidence>
<sequence length="260" mass="27790">MQKAMRTGVHGHGTGLILAIGLVCVFGAGSVAVAATDKEIADKVKSAIAADPVLGQRGITVSSYKGRVLLQGEVLHEREADKAVALSNSVDGVRSVQNNLVGYLPHVTDTTARDKEITDQVKAALASDPTLRERDIKVTTYKRRVQLLGTVPTQREADRAVELAKHVEEVQSVQNDLLGYLPPLAFGTAGDKAATEKVKNALAADSVLSQRKITVNTLEGRVFLTGNVEAQREAEKAVELAKSVEEVRSVQDDLTGYLSP</sequence>
<proteinExistence type="predicted"/>
<dbReference type="RefSeq" id="WP_289269203.1">
    <property type="nucleotide sequence ID" value="NZ_OX365700.1"/>
</dbReference>
<gene>
    <name evidence="2" type="ORF">DNFV4_02910</name>
</gene>
<dbReference type="InterPro" id="IPR051686">
    <property type="entry name" value="Lipoprotein_DolP"/>
</dbReference>
<organism evidence="2 3">
    <name type="scientific">Nitrospira tepida</name>
    <dbReference type="NCBI Taxonomy" id="2973512"/>
    <lineage>
        <taxon>Bacteria</taxon>
        <taxon>Pseudomonadati</taxon>
        <taxon>Nitrospirota</taxon>
        <taxon>Nitrospiria</taxon>
        <taxon>Nitrospirales</taxon>
        <taxon>Nitrospiraceae</taxon>
        <taxon>Nitrospira</taxon>
    </lineage>
</organism>
<dbReference type="KEGG" id="nti:DNFV4_02910"/>
<dbReference type="Pfam" id="PF04972">
    <property type="entry name" value="BON"/>
    <property type="match status" value="3"/>
</dbReference>
<dbReference type="SMART" id="SM00749">
    <property type="entry name" value="BON"/>
    <property type="match status" value="3"/>
</dbReference>
<dbReference type="InterPro" id="IPR007055">
    <property type="entry name" value="BON_dom"/>
</dbReference>
<evidence type="ECO:0000259" key="1">
    <source>
        <dbReference type="PROSITE" id="PS50914"/>
    </source>
</evidence>
<dbReference type="PANTHER" id="PTHR34606">
    <property type="entry name" value="BON DOMAIN-CONTAINING PROTEIN"/>
    <property type="match status" value="1"/>
</dbReference>
<dbReference type="EMBL" id="OX365700">
    <property type="protein sequence ID" value="CAI4032480.1"/>
    <property type="molecule type" value="Genomic_DNA"/>
</dbReference>
<feature type="domain" description="BON" evidence="1">
    <location>
        <begin position="36"/>
        <end position="104"/>
    </location>
</feature>
<name>A0AA86N0T3_9BACT</name>
<dbReference type="AlphaFoldDB" id="A0AA86N0T3"/>
<dbReference type="InterPro" id="IPR014004">
    <property type="entry name" value="Transpt-assoc_nodulatn_dom_bac"/>
</dbReference>